<evidence type="ECO:0000256" key="2">
    <source>
        <dbReference type="ARBA" id="ARBA00022679"/>
    </source>
</evidence>
<dbReference type="SMART" id="SM00563">
    <property type="entry name" value="PlsC"/>
    <property type="match status" value="1"/>
</dbReference>
<reference evidence="7" key="1">
    <citation type="journal article" date="2019" name="Int. J. Syst. Evol. Microbiol.">
        <title>The Global Catalogue of Microorganisms (GCM) 10K type strain sequencing project: providing services to taxonomists for standard genome sequencing and annotation.</title>
        <authorList>
            <consortium name="The Broad Institute Genomics Platform"/>
            <consortium name="The Broad Institute Genome Sequencing Center for Infectious Disease"/>
            <person name="Wu L."/>
            <person name="Ma J."/>
        </authorList>
    </citation>
    <scope>NUCLEOTIDE SEQUENCE [LARGE SCALE GENOMIC DNA]</scope>
    <source>
        <strain evidence="7">CCUG 60523</strain>
    </source>
</reference>
<dbReference type="PANTHER" id="PTHR10434:SF11">
    <property type="entry name" value="1-ACYL-SN-GLYCEROL-3-PHOSPHATE ACYLTRANSFERASE"/>
    <property type="match status" value="1"/>
</dbReference>
<protein>
    <submittedName>
        <fullName evidence="6">Lysophospholipid acyltransferase family protein</fullName>
    </submittedName>
</protein>
<evidence type="ECO:0000313" key="7">
    <source>
        <dbReference type="Proteomes" id="UP001595805"/>
    </source>
</evidence>
<organism evidence="6 7">
    <name type="scientific">Algoriphagus namhaensis</name>
    <dbReference type="NCBI Taxonomy" id="915353"/>
    <lineage>
        <taxon>Bacteria</taxon>
        <taxon>Pseudomonadati</taxon>
        <taxon>Bacteroidota</taxon>
        <taxon>Cytophagia</taxon>
        <taxon>Cytophagales</taxon>
        <taxon>Cyclobacteriaceae</taxon>
        <taxon>Algoriphagus</taxon>
    </lineage>
</organism>
<feature type="domain" description="Phospholipid/glycerol acyltransferase" evidence="5">
    <location>
        <begin position="75"/>
        <end position="189"/>
    </location>
</feature>
<evidence type="ECO:0000313" key="6">
    <source>
        <dbReference type="EMBL" id="MFC3878751.1"/>
    </source>
</evidence>
<dbReference type="CDD" id="cd07989">
    <property type="entry name" value="LPLAT_AGPAT-like"/>
    <property type="match status" value="1"/>
</dbReference>
<evidence type="ECO:0000256" key="4">
    <source>
        <dbReference type="SAM" id="Phobius"/>
    </source>
</evidence>
<dbReference type="PANTHER" id="PTHR10434">
    <property type="entry name" value="1-ACYL-SN-GLYCEROL-3-PHOSPHATE ACYLTRANSFERASE"/>
    <property type="match status" value="1"/>
</dbReference>
<evidence type="ECO:0000256" key="3">
    <source>
        <dbReference type="ARBA" id="ARBA00023315"/>
    </source>
</evidence>
<keyword evidence="4" id="KW-1133">Transmembrane helix</keyword>
<keyword evidence="4" id="KW-0472">Membrane</keyword>
<accession>A0ABV8APH2</accession>
<keyword evidence="7" id="KW-1185">Reference proteome</keyword>
<dbReference type="GO" id="GO:0016746">
    <property type="term" value="F:acyltransferase activity"/>
    <property type="evidence" value="ECO:0007669"/>
    <property type="project" value="UniProtKB-KW"/>
</dbReference>
<dbReference type="InterPro" id="IPR002123">
    <property type="entry name" value="Plipid/glycerol_acylTrfase"/>
</dbReference>
<keyword evidence="3 6" id="KW-0012">Acyltransferase</keyword>
<proteinExistence type="predicted"/>
<evidence type="ECO:0000256" key="1">
    <source>
        <dbReference type="ARBA" id="ARBA00005189"/>
    </source>
</evidence>
<dbReference type="RefSeq" id="WP_377902511.1">
    <property type="nucleotide sequence ID" value="NZ_JBHRZS010000002.1"/>
</dbReference>
<dbReference type="Pfam" id="PF01553">
    <property type="entry name" value="Acyltransferase"/>
    <property type="match status" value="1"/>
</dbReference>
<gene>
    <name evidence="6" type="ORF">ACFOSV_01105</name>
</gene>
<sequence>MIKVFQAIYSVYALLLFIALMLLFGLFIIIPLLISPNGDKISFIFFRAWAGIWSFLCGIRYEIEGQEHIAKDKSYIFIFNHRSFLDAPIIPVTVPKEVRAIGKKELSKIPIFGLIVDRVAIWVDRSNPESRKKGLEAVKKLAHLGKSILIAPEGTRNDTEATLLPFKRGAFRLSVETQMEILPMAIIGADKILPKGSLRLSPGRVKVIFSKAMTPPQIADEKAIAEFTEMGRNRIEAMILSNS</sequence>
<dbReference type="SUPFAM" id="SSF69593">
    <property type="entry name" value="Glycerol-3-phosphate (1)-acyltransferase"/>
    <property type="match status" value="1"/>
</dbReference>
<dbReference type="EMBL" id="JBHRZS010000002">
    <property type="protein sequence ID" value="MFC3878751.1"/>
    <property type="molecule type" value="Genomic_DNA"/>
</dbReference>
<comment type="pathway">
    <text evidence="1">Lipid metabolism.</text>
</comment>
<comment type="caution">
    <text evidence="6">The sequence shown here is derived from an EMBL/GenBank/DDBJ whole genome shotgun (WGS) entry which is preliminary data.</text>
</comment>
<name>A0ABV8APH2_9BACT</name>
<dbReference type="Proteomes" id="UP001595805">
    <property type="component" value="Unassembled WGS sequence"/>
</dbReference>
<keyword evidence="4" id="KW-0812">Transmembrane</keyword>
<evidence type="ECO:0000259" key="5">
    <source>
        <dbReference type="SMART" id="SM00563"/>
    </source>
</evidence>
<feature type="transmembrane region" description="Helical" evidence="4">
    <location>
        <begin position="12"/>
        <end position="35"/>
    </location>
</feature>
<keyword evidence="2" id="KW-0808">Transferase</keyword>